<reference evidence="4" key="1">
    <citation type="submission" date="2017-02" db="UniProtKB">
        <authorList>
            <consortium name="WormBaseParasite"/>
        </authorList>
    </citation>
    <scope>IDENTIFICATION</scope>
</reference>
<dbReference type="Proteomes" id="UP000278807">
    <property type="component" value="Unassembled WGS sequence"/>
</dbReference>
<feature type="region of interest" description="Disordered" evidence="1">
    <location>
        <begin position="682"/>
        <end position="726"/>
    </location>
</feature>
<protein>
    <submittedName>
        <fullName evidence="4">TOG domain-containing protein</fullName>
    </submittedName>
</protein>
<organism evidence="4">
    <name type="scientific">Rodentolepis nana</name>
    <name type="common">Dwarf tapeworm</name>
    <name type="synonym">Hymenolepis nana</name>
    <dbReference type="NCBI Taxonomy" id="102285"/>
    <lineage>
        <taxon>Eukaryota</taxon>
        <taxon>Metazoa</taxon>
        <taxon>Spiralia</taxon>
        <taxon>Lophotrochozoa</taxon>
        <taxon>Platyhelminthes</taxon>
        <taxon>Cestoda</taxon>
        <taxon>Eucestoda</taxon>
        <taxon>Cyclophyllidea</taxon>
        <taxon>Hymenolepididae</taxon>
        <taxon>Rodentolepis</taxon>
    </lineage>
</organism>
<dbReference type="SUPFAM" id="SSF48371">
    <property type="entry name" value="ARM repeat"/>
    <property type="match status" value="1"/>
</dbReference>
<dbReference type="Gene3D" id="1.25.10.10">
    <property type="entry name" value="Leucine-rich Repeat Variant"/>
    <property type="match status" value="2"/>
</dbReference>
<dbReference type="EMBL" id="UZAE01012252">
    <property type="protein sequence ID" value="VDO04193.1"/>
    <property type="molecule type" value="Genomic_DNA"/>
</dbReference>
<dbReference type="WBParaSite" id="HNAJ_0000829401-mRNA-1">
    <property type="protein sequence ID" value="HNAJ_0000829401-mRNA-1"/>
    <property type="gene ID" value="HNAJ_0000829401"/>
</dbReference>
<name>A0A0R3TLY4_RODNA</name>
<sequence>MEVVLLTILCVTYDYVYLKILLDDLPSVVITNTQNYLLSTACRLLDLNDNEIRKWIHLIFQKLCRRIPTQCILDFLIPQLGCRNPNIRRNSLDVLTIILLTSETAKFEIRLVLEKVLLNLFDSNQTVLKAALECIVSIFTQKYVTERQILDYLSTIMPLSSDVKIRSAALLRLRNRIRLRLPPTIGSDGLLTYDSDVPDLEELSRATFEYREENPSEINSNCTSSGLRRCHSAMSFETRDSEGRASFSQIAESIMKIKFSASKRLDSLRSRISQLRNGDDSPCAMRSLKILGTLEKTRTWSKENQAIFPRKNPLRLSMNVESTVTTRMSSGYASEEVNPISSANYDTEITSELLQTENRRDIVPQMTPSLMPVSAIGKQIRPRLRKSLQTRPKRSSTVHWSNRVTHCVSMDARGAVEDLNSTQWEKQFGALQYLGGFLTSGAQPVHHELRGWSSDRVQKLCNGLVSAATCLRSQVYKHFVSRMAIERIKSAVRLLTPAQLEPAIRSLFFGLIGRVGGDTSTAFLRTAANEAIDELVDRAPPHPLILCLNDACHSPTAKSATGRRCLVRCYAAALPRLLMLNTCPAKGERPSALSRKHQDTFNKMLPHLATFLKDGDFETRNNGKKIVRMLLTIRDFEAHLKVTLNDHNLKAFTEVLDTISNRRKDPRVNGIFSTLRIPSRTSLLPRRSTNKRNNSQPPPRGRDASSTPPNSELASSISKTPLSGRPKLQEVVSSQKVIWQDRLCSLLELSAQLRRPEIYDDIPTAELVNTVSTLLQDENELVTSTALKLCLDARLLDSRRGRCKPPEDKFCPGLLSLLCEKEDTEGFTNVLALIYKQLTNTDALICTLSRKCLDETRRILGKLFNSEIDFLSHYPNSGYILPLPMLFHPILDLNSSHSYLISNHTFRVWMSDIVDLLTWEKTLFPLTLRKATGAEALVKPLLHAIQSEPTRSSTHLVHELCDITADLDADSPLIGRYLLPAAAHLHRRISVQGRDPEGEESVAVGTFTKCLINLAGEEALCSQSLIMNDFGLNIQSFLTSS</sequence>
<evidence type="ECO:0000313" key="3">
    <source>
        <dbReference type="Proteomes" id="UP000278807"/>
    </source>
</evidence>
<evidence type="ECO:0000313" key="4">
    <source>
        <dbReference type="WBParaSite" id="HNAJ_0000829401-mRNA-1"/>
    </source>
</evidence>
<keyword evidence="3" id="KW-1185">Reference proteome</keyword>
<dbReference type="InterPro" id="IPR011989">
    <property type="entry name" value="ARM-like"/>
</dbReference>
<evidence type="ECO:0000313" key="2">
    <source>
        <dbReference type="EMBL" id="VDO04193.1"/>
    </source>
</evidence>
<reference evidence="2 3" key="2">
    <citation type="submission" date="2018-11" db="EMBL/GenBank/DDBJ databases">
        <authorList>
            <consortium name="Pathogen Informatics"/>
        </authorList>
    </citation>
    <scope>NUCLEOTIDE SEQUENCE [LARGE SCALE GENOMIC DNA]</scope>
</reference>
<feature type="compositionally biased region" description="Polar residues" evidence="1">
    <location>
        <begin position="704"/>
        <end position="721"/>
    </location>
</feature>
<dbReference type="OrthoDB" id="63891at2759"/>
<evidence type="ECO:0000256" key="1">
    <source>
        <dbReference type="SAM" id="MobiDB-lite"/>
    </source>
</evidence>
<gene>
    <name evidence="2" type="ORF">HNAJ_LOCUS8290</name>
</gene>
<dbReference type="AlphaFoldDB" id="A0A0R3TLY4"/>
<accession>A0A0R3TLY4</accession>
<dbReference type="InterPro" id="IPR016024">
    <property type="entry name" value="ARM-type_fold"/>
</dbReference>
<proteinExistence type="predicted"/>